<dbReference type="AlphaFoldDB" id="A0A0E9RBR0"/>
<accession>A0A0E9RBR0</accession>
<reference evidence="1" key="1">
    <citation type="submission" date="2014-11" db="EMBL/GenBank/DDBJ databases">
        <authorList>
            <person name="Amaro Gonzalez C."/>
        </authorList>
    </citation>
    <scope>NUCLEOTIDE SEQUENCE</scope>
</reference>
<proteinExistence type="predicted"/>
<name>A0A0E9RBR0_ANGAN</name>
<dbReference type="EMBL" id="GBXM01082819">
    <property type="protein sequence ID" value="JAH25758.1"/>
    <property type="molecule type" value="Transcribed_RNA"/>
</dbReference>
<reference evidence="1" key="2">
    <citation type="journal article" date="2015" name="Fish Shellfish Immunol.">
        <title>Early steps in the European eel (Anguilla anguilla)-Vibrio vulnificus interaction in the gills: Role of the RtxA13 toxin.</title>
        <authorList>
            <person name="Callol A."/>
            <person name="Pajuelo D."/>
            <person name="Ebbesson L."/>
            <person name="Teles M."/>
            <person name="MacKenzie S."/>
            <person name="Amaro C."/>
        </authorList>
    </citation>
    <scope>NUCLEOTIDE SEQUENCE</scope>
</reference>
<sequence length="59" mass="7111">MFQEKYTTGHNWFRKYSLFSVKLLIQALRLDTVVILSMPRIPPQSWRFTRRSQIPHHPG</sequence>
<evidence type="ECO:0000313" key="1">
    <source>
        <dbReference type="EMBL" id="JAH25758.1"/>
    </source>
</evidence>
<protein>
    <submittedName>
        <fullName evidence="1">Uncharacterized protein</fullName>
    </submittedName>
</protein>
<organism evidence="1">
    <name type="scientific">Anguilla anguilla</name>
    <name type="common">European freshwater eel</name>
    <name type="synonym">Muraena anguilla</name>
    <dbReference type="NCBI Taxonomy" id="7936"/>
    <lineage>
        <taxon>Eukaryota</taxon>
        <taxon>Metazoa</taxon>
        <taxon>Chordata</taxon>
        <taxon>Craniata</taxon>
        <taxon>Vertebrata</taxon>
        <taxon>Euteleostomi</taxon>
        <taxon>Actinopterygii</taxon>
        <taxon>Neopterygii</taxon>
        <taxon>Teleostei</taxon>
        <taxon>Anguilliformes</taxon>
        <taxon>Anguillidae</taxon>
        <taxon>Anguilla</taxon>
    </lineage>
</organism>